<evidence type="ECO:0000259" key="2">
    <source>
        <dbReference type="Pfam" id="PF02627"/>
    </source>
</evidence>
<gene>
    <name evidence="3" type="ORF">Sru01_29100</name>
</gene>
<protein>
    <submittedName>
        <fullName evidence="3">Alkyl hydroperoxide reductase AhpD</fullName>
    </submittedName>
</protein>
<evidence type="ECO:0000313" key="4">
    <source>
        <dbReference type="Proteomes" id="UP000655287"/>
    </source>
</evidence>
<dbReference type="InterPro" id="IPR004675">
    <property type="entry name" value="AhpD_core"/>
</dbReference>
<organism evidence="3 4">
    <name type="scientific">Sphaerisporangium rufum</name>
    <dbReference type="NCBI Taxonomy" id="1381558"/>
    <lineage>
        <taxon>Bacteria</taxon>
        <taxon>Bacillati</taxon>
        <taxon>Actinomycetota</taxon>
        <taxon>Actinomycetes</taxon>
        <taxon>Streptosporangiales</taxon>
        <taxon>Streptosporangiaceae</taxon>
        <taxon>Sphaerisporangium</taxon>
    </lineage>
</organism>
<dbReference type="InterPro" id="IPR029032">
    <property type="entry name" value="AhpD-like"/>
</dbReference>
<evidence type="ECO:0000256" key="1">
    <source>
        <dbReference type="SAM" id="MobiDB-lite"/>
    </source>
</evidence>
<dbReference type="AlphaFoldDB" id="A0A919R246"/>
<sequence>MARFRYVRPVDPRDAAGRVAGVYRQIAADFGMARMPVFMTLSPDEDVLVAAWAAVRESLLAGPVPRAGREIVALGVSLANRCPFCVDAHTTLLHATGDHRSAETIAAGGTPEDPGQAALLAWARSTRAARAAAPPFEPGTAAEHIGTALAFHFINRMASALLTDNLLPGNLQRSRLVRAAGGRALAGAVRRRLPAGESLPLLDGPPAAPAPDWAGGAPAGRAHAALRAVAAAGGDLLGPPARRAVERAVAGWDGQHPPPGAGWPAEALPGLSTADRPGARLALLAAVAPYRITDAEVAAWRGPGRTDAELVRLVAFGAGIAVGRAEAAILAGARDPSAARAGQGG</sequence>
<feature type="domain" description="Carboxymuconolactone decarboxylase-like" evidence="2">
    <location>
        <begin position="49"/>
        <end position="97"/>
    </location>
</feature>
<reference evidence="3" key="1">
    <citation type="submission" date="2021-01" db="EMBL/GenBank/DDBJ databases">
        <title>Whole genome shotgun sequence of Sphaerisporangium rufum NBRC 109079.</title>
        <authorList>
            <person name="Komaki H."/>
            <person name="Tamura T."/>
        </authorList>
    </citation>
    <scope>NUCLEOTIDE SEQUENCE</scope>
    <source>
        <strain evidence="3">NBRC 109079</strain>
    </source>
</reference>
<dbReference type="Proteomes" id="UP000655287">
    <property type="component" value="Unassembled WGS sequence"/>
</dbReference>
<name>A0A919R246_9ACTN</name>
<accession>A0A919R246</accession>
<comment type="caution">
    <text evidence="3">The sequence shown here is derived from an EMBL/GenBank/DDBJ whole genome shotgun (WGS) entry which is preliminary data.</text>
</comment>
<proteinExistence type="predicted"/>
<dbReference type="SUPFAM" id="SSF69118">
    <property type="entry name" value="AhpD-like"/>
    <property type="match status" value="1"/>
</dbReference>
<dbReference type="RefSeq" id="WP_203984998.1">
    <property type="nucleotide sequence ID" value="NZ_BOOU01000044.1"/>
</dbReference>
<dbReference type="InterPro" id="IPR003779">
    <property type="entry name" value="CMD-like"/>
</dbReference>
<dbReference type="NCBIfam" id="TIGR00778">
    <property type="entry name" value="ahpD_dom"/>
    <property type="match status" value="1"/>
</dbReference>
<feature type="region of interest" description="Disordered" evidence="1">
    <location>
        <begin position="196"/>
        <end position="217"/>
    </location>
</feature>
<evidence type="ECO:0000313" key="3">
    <source>
        <dbReference type="EMBL" id="GII77928.1"/>
    </source>
</evidence>
<dbReference type="Pfam" id="PF02627">
    <property type="entry name" value="CMD"/>
    <property type="match status" value="1"/>
</dbReference>
<dbReference type="GO" id="GO:0051920">
    <property type="term" value="F:peroxiredoxin activity"/>
    <property type="evidence" value="ECO:0007669"/>
    <property type="project" value="InterPro"/>
</dbReference>
<keyword evidence="4" id="KW-1185">Reference proteome</keyword>
<dbReference type="Gene3D" id="1.20.1290.10">
    <property type="entry name" value="AhpD-like"/>
    <property type="match status" value="1"/>
</dbReference>
<dbReference type="EMBL" id="BOOU01000044">
    <property type="protein sequence ID" value="GII77928.1"/>
    <property type="molecule type" value="Genomic_DNA"/>
</dbReference>